<protein>
    <submittedName>
        <fullName evidence="2">Uncharacterized protein</fullName>
    </submittedName>
</protein>
<dbReference type="Proteomes" id="UP000784294">
    <property type="component" value="Unassembled WGS sequence"/>
</dbReference>
<comment type="caution">
    <text evidence="2">The sequence shown here is derived from an EMBL/GenBank/DDBJ whole genome shotgun (WGS) entry which is preliminary data.</text>
</comment>
<evidence type="ECO:0000256" key="1">
    <source>
        <dbReference type="SAM" id="Coils"/>
    </source>
</evidence>
<proteinExistence type="predicted"/>
<keyword evidence="1" id="KW-0175">Coiled coil</keyword>
<gene>
    <name evidence="2" type="ORF">PXEA_LOCUS33896</name>
</gene>
<accession>A0A3S5CQQ3</accession>
<name>A0A3S5CQQ3_9PLAT</name>
<dbReference type="EMBL" id="CAAALY010265008">
    <property type="protein sequence ID" value="VEL40456.1"/>
    <property type="molecule type" value="Genomic_DNA"/>
</dbReference>
<evidence type="ECO:0000313" key="2">
    <source>
        <dbReference type="EMBL" id="VEL40456.1"/>
    </source>
</evidence>
<organism evidence="2 3">
    <name type="scientific">Protopolystoma xenopodis</name>
    <dbReference type="NCBI Taxonomy" id="117903"/>
    <lineage>
        <taxon>Eukaryota</taxon>
        <taxon>Metazoa</taxon>
        <taxon>Spiralia</taxon>
        <taxon>Lophotrochozoa</taxon>
        <taxon>Platyhelminthes</taxon>
        <taxon>Monogenea</taxon>
        <taxon>Polyopisthocotylea</taxon>
        <taxon>Polystomatidea</taxon>
        <taxon>Polystomatidae</taxon>
        <taxon>Protopolystoma</taxon>
    </lineage>
</organism>
<keyword evidence="3" id="KW-1185">Reference proteome</keyword>
<dbReference type="OrthoDB" id="3549872at2759"/>
<sequence>MTLSSKEVFYTQQTNSRQRFCEASERSAEDNRINNDHLQYRICRPNKIRELERVQKALDLSESRVSSTREELISIRESLKRAQMECELLGHERADAREVAKRSEATVRGLEEKLDRVRTLSRSTVDVCITSLPSWA</sequence>
<reference evidence="2" key="1">
    <citation type="submission" date="2018-11" db="EMBL/GenBank/DDBJ databases">
        <authorList>
            <consortium name="Pathogen Informatics"/>
        </authorList>
    </citation>
    <scope>NUCLEOTIDE SEQUENCE</scope>
</reference>
<feature type="coiled-coil region" evidence="1">
    <location>
        <begin position="51"/>
        <end position="120"/>
    </location>
</feature>
<evidence type="ECO:0000313" key="3">
    <source>
        <dbReference type="Proteomes" id="UP000784294"/>
    </source>
</evidence>
<dbReference type="AlphaFoldDB" id="A0A3S5CQQ3"/>